<proteinExistence type="inferred from homology"/>
<keyword evidence="3" id="KW-0378">Hydrolase</keyword>
<evidence type="ECO:0000313" key="5">
    <source>
        <dbReference type="EMBL" id="KAF2137738.1"/>
    </source>
</evidence>
<dbReference type="InterPro" id="IPR051013">
    <property type="entry name" value="MBL_superfamily_lactonases"/>
</dbReference>
<dbReference type="GO" id="GO:0016787">
    <property type="term" value="F:hydrolase activity"/>
    <property type="evidence" value="ECO:0007669"/>
    <property type="project" value="UniProtKB-KW"/>
</dbReference>
<evidence type="ECO:0000256" key="3">
    <source>
        <dbReference type="ARBA" id="ARBA00022801"/>
    </source>
</evidence>
<organism evidence="5 6">
    <name type="scientific">Aplosporella prunicola CBS 121167</name>
    <dbReference type="NCBI Taxonomy" id="1176127"/>
    <lineage>
        <taxon>Eukaryota</taxon>
        <taxon>Fungi</taxon>
        <taxon>Dikarya</taxon>
        <taxon>Ascomycota</taxon>
        <taxon>Pezizomycotina</taxon>
        <taxon>Dothideomycetes</taxon>
        <taxon>Dothideomycetes incertae sedis</taxon>
        <taxon>Botryosphaeriales</taxon>
        <taxon>Aplosporellaceae</taxon>
        <taxon>Aplosporella</taxon>
    </lineage>
</organism>
<evidence type="ECO:0008006" key="7">
    <source>
        <dbReference type="Google" id="ProtNLM"/>
    </source>
</evidence>
<gene>
    <name evidence="5" type="ORF">K452DRAFT_321594</name>
</gene>
<keyword evidence="6" id="KW-1185">Reference proteome</keyword>
<dbReference type="Gene3D" id="3.60.15.10">
    <property type="entry name" value="Ribonuclease Z/Hydroxyacylglutathione hydrolase-like"/>
    <property type="match status" value="1"/>
</dbReference>
<dbReference type="AlphaFoldDB" id="A0A6A6B2B5"/>
<dbReference type="GeneID" id="54301907"/>
<evidence type="ECO:0000256" key="1">
    <source>
        <dbReference type="ARBA" id="ARBA00007749"/>
    </source>
</evidence>
<dbReference type="GO" id="GO:0046872">
    <property type="term" value="F:metal ion binding"/>
    <property type="evidence" value="ECO:0007669"/>
    <property type="project" value="UniProtKB-KW"/>
</dbReference>
<evidence type="ECO:0000313" key="6">
    <source>
        <dbReference type="Proteomes" id="UP000799438"/>
    </source>
</evidence>
<dbReference type="EMBL" id="ML995500">
    <property type="protein sequence ID" value="KAF2137738.1"/>
    <property type="molecule type" value="Genomic_DNA"/>
</dbReference>
<dbReference type="OrthoDB" id="10250730at2759"/>
<dbReference type="SUPFAM" id="SSF56281">
    <property type="entry name" value="Metallo-hydrolase/oxidoreductase"/>
    <property type="match status" value="1"/>
</dbReference>
<dbReference type="Proteomes" id="UP000799438">
    <property type="component" value="Unassembled WGS sequence"/>
</dbReference>
<comment type="similarity">
    <text evidence="1">Belongs to the metallo-beta-lactamase superfamily.</text>
</comment>
<protein>
    <recommendedName>
        <fullName evidence="7">Metallo-beta-lactamase domain-containing protein</fullName>
    </recommendedName>
</protein>
<dbReference type="PANTHER" id="PTHR42978:SF5">
    <property type="entry name" value="METALLO-BETA-LACTAMASE DOMAIN-CONTAINING PROTEIN"/>
    <property type="match status" value="1"/>
</dbReference>
<accession>A0A6A6B2B5</accession>
<name>A0A6A6B2B5_9PEZI</name>
<reference evidence="5" key="1">
    <citation type="journal article" date="2020" name="Stud. Mycol.">
        <title>101 Dothideomycetes genomes: a test case for predicting lifestyles and emergence of pathogens.</title>
        <authorList>
            <person name="Haridas S."/>
            <person name="Albert R."/>
            <person name="Binder M."/>
            <person name="Bloem J."/>
            <person name="Labutti K."/>
            <person name="Salamov A."/>
            <person name="Andreopoulos B."/>
            <person name="Baker S."/>
            <person name="Barry K."/>
            <person name="Bills G."/>
            <person name="Bluhm B."/>
            <person name="Cannon C."/>
            <person name="Castanera R."/>
            <person name="Culley D."/>
            <person name="Daum C."/>
            <person name="Ezra D."/>
            <person name="Gonzalez J."/>
            <person name="Henrissat B."/>
            <person name="Kuo A."/>
            <person name="Liang C."/>
            <person name="Lipzen A."/>
            <person name="Lutzoni F."/>
            <person name="Magnuson J."/>
            <person name="Mondo S."/>
            <person name="Nolan M."/>
            <person name="Ohm R."/>
            <person name="Pangilinan J."/>
            <person name="Park H.-J."/>
            <person name="Ramirez L."/>
            <person name="Alfaro M."/>
            <person name="Sun H."/>
            <person name="Tritt A."/>
            <person name="Yoshinaga Y."/>
            <person name="Zwiers L.-H."/>
            <person name="Turgeon B."/>
            <person name="Goodwin S."/>
            <person name="Spatafora J."/>
            <person name="Crous P."/>
            <person name="Grigoriev I."/>
        </authorList>
    </citation>
    <scope>NUCLEOTIDE SEQUENCE</scope>
    <source>
        <strain evidence="5">CBS 121167</strain>
    </source>
</reference>
<keyword evidence="4" id="KW-0862">Zinc</keyword>
<evidence type="ECO:0000256" key="4">
    <source>
        <dbReference type="ARBA" id="ARBA00022833"/>
    </source>
</evidence>
<evidence type="ECO:0000256" key="2">
    <source>
        <dbReference type="ARBA" id="ARBA00022723"/>
    </source>
</evidence>
<sequence>MTPAPELNVPASTATVNVSIINSGSIRGTNAQFLIEPHISGHDWLAAPYHWNLPPPLTERFKQSGAQLIVPKGVREILDEGGVDTKAIEAVVWSHWHFDHTGDPSTFEPSTALIVGPGSKERVFPGYPQDPNAHFSEADVAGREVRELDFTKTGLKIGRFDALDYFGDGSFYFLDSPGHAVGHMCGLARVTSGPDSFILMAGDAIHHSGELRPHPWHPLPEAVLPHPFTMSSSSACPGELFEGVLRDGKYSPFYLPAKPASGRQIHYDVPVMIQTIQKLQEADAHDNILFVVAHDDTLLDIVDYFPKTANDFVERPRIISPPLLDIFTTPLVTACPIE</sequence>
<dbReference type="RefSeq" id="XP_033393453.1">
    <property type="nucleotide sequence ID" value="XM_033544411.1"/>
</dbReference>
<dbReference type="PANTHER" id="PTHR42978">
    <property type="entry name" value="QUORUM-QUENCHING LACTONASE YTNP-RELATED-RELATED"/>
    <property type="match status" value="1"/>
</dbReference>
<dbReference type="CDD" id="cd07730">
    <property type="entry name" value="metallo-hydrolase-like_MBL-fold"/>
    <property type="match status" value="1"/>
</dbReference>
<dbReference type="InterPro" id="IPR036866">
    <property type="entry name" value="RibonucZ/Hydroxyglut_hydro"/>
</dbReference>
<keyword evidence="2" id="KW-0479">Metal-binding</keyword>